<feature type="transmembrane region" description="Helical" evidence="2">
    <location>
        <begin position="73"/>
        <end position="95"/>
    </location>
</feature>
<feature type="transmembrane region" description="Helical" evidence="2">
    <location>
        <begin position="176"/>
        <end position="195"/>
    </location>
</feature>
<feature type="transmembrane region" description="Helical" evidence="2">
    <location>
        <begin position="151"/>
        <end position="170"/>
    </location>
</feature>
<evidence type="ECO:0000313" key="5">
    <source>
        <dbReference type="Proteomes" id="UP000051515"/>
    </source>
</evidence>
<gene>
    <name evidence="4" type="ORF">FC78_GL000592</name>
</gene>
<dbReference type="OrthoDB" id="2817162at2"/>
<feature type="transmembrane region" description="Helical" evidence="2">
    <location>
        <begin position="207"/>
        <end position="226"/>
    </location>
</feature>
<keyword evidence="2" id="KW-0472">Membrane</keyword>
<sequence length="227" mass="25703">MNSQIKSFFSTCSIFLLSLIVLSFARFISKGNPYVYIVFPIIWFLLLFFIIIKTKGDLLLRDWKLFKSNKIKNILLSILTLILVYLVIMATHPIFNQFIPSKPITNYAFSTKSIIGLLFSVLAGANNIMVAFVEEVTYRHEGMYVFKSNKLLLILMLIVSSILFGFSHYYNFNGSFLASGPYVVAGAILGLSYLLSNNIWVPIVAHILFNSTDIIASITLLLLTIFK</sequence>
<evidence type="ECO:0000256" key="2">
    <source>
        <dbReference type="SAM" id="Phobius"/>
    </source>
</evidence>
<protein>
    <recommendedName>
        <fullName evidence="3">CAAX prenyl protease 2/Lysostaphin resistance protein A-like domain-containing protein</fullName>
    </recommendedName>
</protein>
<keyword evidence="2" id="KW-1133">Transmembrane helix</keyword>
<feature type="transmembrane region" description="Helical" evidence="2">
    <location>
        <begin position="34"/>
        <end position="52"/>
    </location>
</feature>
<dbReference type="GO" id="GO:0004175">
    <property type="term" value="F:endopeptidase activity"/>
    <property type="evidence" value="ECO:0007669"/>
    <property type="project" value="UniProtKB-ARBA"/>
</dbReference>
<proteinExistence type="inferred from homology"/>
<feature type="transmembrane region" description="Helical" evidence="2">
    <location>
        <begin position="107"/>
        <end position="130"/>
    </location>
</feature>
<name>A0A0R1KIW3_9LACO</name>
<dbReference type="EMBL" id="AZDY01000042">
    <property type="protein sequence ID" value="KRK81539.1"/>
    <property type="molecule type" value="Genomic_DNA"/>
</dbReference>
<reference evidence="4 5" key="1">
    <citation type="journal article" date="2015" name="Genome Announc.">
        <title>Expanding the biotechnology potential of lactobacilli through comparative genomics of 213 strains and associated genera.</title>
        <authorList>
            <person name="Sun Z."/>
            <person name="Harris H.M."/>
            <person name="McCann A."/>
            <person name="Guo C."/>
            <person name="Argimon S."/>
            <person name="Zhang W."/>
            <person name="Yang X."/>
            <person name="Jeffery I.B."/>
            <person name="Cooney J.C."/>
            <person name="Kagawa T.F."/>
            <person name="Liu W."/>
            <person name="Song Y."/>
            <person name="Salvetti E."/>
            <person name="Wrobel A."/>
            <person name="Rasinkangas P."/>
            <person name="Parkhill J."/>
            <person name="Rea M.C."/>
            <person name="O'Sullivan O."/>
            <person name="Ritari J."/>
            <person name="Douillard F.P."/>
            <person name="Paul Ross R."/>
            <person name="Yang R."/>
            <person name="Briner A.E."/>
            <person name="Felis G.E."/>
            <person name="de Vos W.M."/>
            <person name="Barrangou R."/>
            <person name="Klaenhammer T.R."/>
            <person name="Caufield P.W."/>
            <person name="Cui Y."/>
            <person name="Zhang H."/>
            <person name="O'Toole P.W."/>
        </authorList>
    </citation>
    <scope>NUCLEOTIDE SEQUENCE [LARGE SCALE GENOMIC DNA]</scope>
    <source>
        <strain evidence="4 5">DSM 19674</strain>
    </source>
</reference>
<dbReference type="Proteomes" id="UP000051515">
    <property type="component" value="Unassembled WGS sequence"/>
</dbReference>
<keyword evidence="5" id="KW-1185">Reference proteome</keyword>
<evidence type="ECO:0000259" key="3">
    <source>
        <dbReference type="Pfam" id="PF02517"/>
    </source>
</evidence>
<dbReference type="Pfam" id="PF02517">
    <property type="entry name" value="Rce1-like"/>
    <property type="match status" value="1"/>
</dbReference>
<comment type="similarity">
    <text evidence="1">Belongs to the UPF0177 family.</text>
</comment>
<dbReference type="STRING" id="1423788.FC78_GL000592"/>
<dbReference type="InterPro" id="IPR003675">
    <property type="entry name" value="Rce1/LyrA-like_dom"/>
</dbReference>
<evidence type="ECO:0000256" key="1">
    <source>
        <dbReference type="ARBA" id="ARBA00009067"/>
    </source>
</evidence>
<feature type="domain" description="CAAX prenyl protease 2/Lysostaphin resistance protein A-like" evidence="3">
    <location>
        <begin position="121"/>
        <end position="211"/>
    </location>
</feature>
<dbReference type="AlphaFoldDB" id="A0A0R1KIW3"/>
<accession>A0A0R1KIW3</accession>
<evidence type="ECO:0000313" key="4">
    <source>
        <dbReference type="EMBL" id="KRK81539.1"/>
    </source>
</evidence>
<dbReference type="GO" id="GO:0080120">
    <property type="term" value="P:CAAX-box protein maturation"/>
    <property type="evidence" value="ECO:0007669"/>
    <property type="project" value="UniProtKB-ARBA"/>
</dbReference>
<dbReference type="PATRIC" id="fig|1423788.3.peg.604"/>
<comment type="caution">
    <text evidence="4">The sequence shown here is derived from an EMBL/GenBank/DDBJ whole genome shotgun (WGS) entry which is preliminary data.</text>
</comment>
<organism evidence="4 5">
    <name type="scientific">Companilactobacillus bobalius DSM 19674</name>
    <dbReference type="NCBI Taxonomy" id="1423788"/>
    <lineage>
        <taxon>Bacteria</taxon>
        <taxon>Bacillati</taxon>
        <taxon>Bacillota</taxon>
        <taxon>Bacilli</taxon>
        <taxon>Lactobacillales</taxon>
        <taxon>Lactobacillaceae</taxon>
        <taxon>Companilactobacillus</taxon>
        <taxon>Companilactobacillus bobalius</taxon>
    </lineage>
</organism>
<keyword evidence="2" id="KW-0812">Transmembrane</keyword>
<feature type="transmembrane region" description="Helical" evidence="2">
    <location>
        <begin position="7"/>
        <end position="28"/>
    </location>
</feature>